<evidence type="ECO:0000313" key="3">
    <source>
        <dbReference type="Proteomes" id="UP000094469"/>
    </source>
</evidence>
<dbReference type="EMBL" id="MIKC01000011">
    <property type="protein sequence ID" value="OEG22870.1"/>
    <property type="molecule type" value="Genomic_DNA"/>
</dbReference>
<gene>
    <name evidence="2" type="ORF">BCR24_14710</name>
</gene>
<comment type="caution">
    <text evidence="2">The sequence shown here is derived from an EMBL/GenBank/DDBJ whole genome shotgun (WGS) entry which is preliminary data.</text>
</comment>
<evidence type="ECO:0000256" key="1">
    <source>
        <dbReference type="SAM" id="Phobius"/>
    </source>
</evidence>
<sequence length="129" mass="15056">MKKTYNIIQYFLIVTFFCTISTVIAIKIPVDIRATETITLVKKSESKSYRFIGNGNIITNQVYVYKERNQDVQVGNVVDQEGTYIYIDFPAEEHAELHLRLKEKYILEYTTKQLSLLELLFCRGGKTFE</sequence>
<feature type="transmembrane region" description="Helical" evidence="1">
    <location>
        <begin position="7"/>
        <end position="26"/>
    </location>
</feature>
<proteinExistence type="predicted"/>
<name>A0A1E5HE14_9ENTE</name>
<dbReference type="Proteomes" id="UP000094469">
    <property type="component" value="Unassembled WGS sequence"/>
</dbReference>
<organism evidence="2 3">
    <name type="scientific">Enterococcus ureilyticus</name>
    <dbReference type="NCBI Taxonomy" id="1131292"/>
    <lineage>
        <taxon>Bacteria</taxon>
        <taxon>Bacillati</taxon>
        <taxon>Bacillota</taxon>
        <taxon>Bacilli</taxon>
        <taxon>Lactobacillales</taxon>
        <taxon>Enterococcaceae</taxon>
        <taxon>Enterococcus</taxon>
    </lineage>
</organism>
<evidence type="ECO:0000313" key="2">
    <source>
        <dbReference type="EMBL" id="OEG22870.1"/>
    </source>
</evidence>
<protein>
    <submittedName>
        <fullName evidence="2">Uncharacterized protein</fullName>
    </submittedName>
</protein>
<keyword evidence="1" id="KW-0472">Membrane</keyword>
<dbReference type="STRING" id="1131292.BCR24_14710"/>
<keyword evidence="1" id="KW-0812">Transmembrane</keyword>
<reference evidence="3" key="1">
    <citation type="submission" date="2016-09" db="EMBL/GenBank/DDBJ databases">
        <authorList>
            <person name="Gulvik C.A."/>
        </authorList>
    </citation>
    <scope>NUCLEOTIDE SEQUENCE [LARGE SCALE GENOMIC DNA]</scope>
    <source>
        <strain evidence="3">LMG 26676</strain>
    </source>
</reference>
<keyword evidence="1" id="KW-1133">Transmembrane helix</keyword>
<dbReference type="RefSeq" id="WP_069639733.1">
    <property type="nucleotide sequence ID" value="NZ_JAFBEZ010000009.1"/>
</dbReference>
<accession>A0A1E5HE14</accession>
<dbReference type="AlphaFoldDB" id="A0A1E5HE14"/>
<keyword evidence="3" id="KW-1185">Reference proteome</keyword>